<dbReference type="PANTHER" id="PTHR32120">
    <property type="entry name" value="SMALL RIBOSOMAL SUBUNIT BIOGENESIS GTPASE RSGA"/>
    <property type="match status" value="1"/>
</dbReference>
<keyword evidence="8 10" id="KW-0694">RNA-binding</keyword>
<evidence type="ECO:0000313" key="16">
    <source>
        <dbReference type="Proteomes" id="UP000270190"/>
    </source>
</evidence>
<evidence type="ECO:0000256" key="5">
    <source>
        <dbReference type="ARBA" id="ARBA00022741"/>
    </source>
</evidence>
<dbReference type="InterPro" id="IPR012340">
    <property type="entry name" value="NA-bd_OB-fold"/>
</dbReference>
<dbReference type="GO" id="GO:0005737">
    <property type="term" value="C:cytoplasm"/>
    <property type="evidence" value="ECO:0007669"/>
    <property type="project" value="UniProtKB-SubCell"/>
</dbReference>
<evidence type="ECO:0000256" key="4">
    <source>
        <dbReference type="ARBA" id="ARBA00022730"/>
    </source>
</evidence>
<dbReference type="PROSITE" id="PS51721">
    <property type="entry name" value="G_CP"/>
    <property type="match status" value="1"/>
</dbReference>
<name>A0A1D2LHF2_BROTH</name>
<reference evidence="16" key="2">
    <citation type="submission" date="2018-04" db="EMBL/GenBank/DDBJ databases">
        <authorList>
            <person name="Illikoud N."/>
        </authorList>
    </citation>
    <scope>NUCLEOTIDE SEQUENCE [LARGE SCALE GENOMIC DNA]</scope>
</reference>
<comment type="cofactor">
    <cofactor evidence="10">
        <name>Zn(2+)</name>
        <dbReference type="ChEBI" id="CHEBI:29105"/>
    </cofactor>
    <text evidence="10">Binds 1 zinc ion per subunit.</text>
</comment>
<feature type="domain" description="EngC GTPase" evidence="11">
    <location>
        <begin position="73"/>
        <end position="223"/>
    </location>
</feature>
<dbReference type="InterPro" id="IPR004881">
    <property type="entry name" value="Ribosome_biogen_GTPase_RsgA"/>
</dbReference>
<feature type="binding site" evidence="10">
    <location>
        <begin position="113"/>
        <end position="116"/>
    </location>
    <ligand>
        <name>GTP</name>
        <dbReference type="ChEBI" id="CHEBI:37565"/>
    </ligand>
</feature>
<dbReference type="GeneID" id="66536242"/>
<feature type="binding site" evidence="10">
    <location>
        <position position="248"/>
    </location>
    <ligand>
        <name>Zn(2+)</name>
        <dbReference type="ChEBI" id="CHEBI:29105"/>
    </ligand>
</feature>
<dbReference type="AlphaFoldDB" id="A0A1D2LHF2"/>
<dbReference type="KEGG" id="bths:CNY62_11795"/>
<dbReference type="EMBL" id="CP023483">
    <property type="protein sequence ID" value="ATF26986.1"/>
    <property type="molecule type" value="Genomic_DNA"/>
</dbReference>
<dbReference type="CDD" id="cd01854">
    <property type="entry name" value="YjeQ_EngC"/>
    <property type="match status" value="1"/>
</dbReference>
<dbReference type="PANTHER" id="PTHR32120:SF11">
    <property type="entry name" value="SMALL RIBOSOMAL SUBUNIT BIOGENESIS GTPASE RSGA 1, MITOCHONDRIAL-RELATED"/>
    <property type="match status" value="1"/>
</dbReference>
<dbReference type="Pfam" id="PF16745">
    <property type="entry name" value="RsgA_N"/>
    <property type="match status" value="1"/>
</dbReference>
<feature type="binding site" evidence="10">
    <location>
        <position position="261"/>
    </location>
    <ligand>
        <name>Zn(2+)</name>
        <dbReference type="ChEBI" id="CHEBI:29105"/>
    </ligand>
</feature>
<dbReference type="OrthoDB" id="9809485at2"/>
<evidence type="ECO:0000256" key="1">
    <source>
        <dbReference type="ARBA" id="ARBA00022490"/>
    </source>
</evidence>
<evidence type="ECO:0000259" key="12">
    <source>
        <dbReference type="PROSITE" id="PS51721"/>
    </source>
</evidence>
<evidence type="ECO:0000259" key="11">
    <source>
        <dbReference type="PROSITE" id="PS50936"/>
    </source>
</evidence>
<evidence type="ECO:0000313" key="15">
    <source>
        <dbReference type="Proteomes" id="UP000243591"/>
    </source>
</evidence>
<dbReference type="InterPro" id="IPR031944">
    <property type="entry name" value="RsgA_N"/>
</dbReference>
<dbReference type="SUPFAM" id="SSF52540">
    <property type="entry name" value="P-loop containing nucleoside triphosphate hydrolases"/>
    <property type="match status" value="1"/>
</dbReference>
<dbReference type="SUPFAM" id="SSF50249">
    <property type="entry name" value="Nucleic acid-binding proteins"/>
    <property type="match status" value="1"/>
</dbReference>
<keyword evidence="15" id="KW-1185">Reference proteome</keyword>
<keyword evidence="5 10" id="KW-0547">Nucleotide-binding</keyword>
<dbReference type="Proteomes" id="UP000270190">
    <property type="component" value="Unassembled WGS sequence"/>
</dbReference>
<keyword evidence="3 10" id="KW-0479">Metal-binding</keyword>
<evidence type="ECO:0000256" key="2">
    <source>
        <dbReference type="ARBA" id="ARBA00022517"/>
    </source>
</evidence>
<comment type="subcellular location">
    <subcellularLocation>
        <location evidence="10">Cytoplasm</location>
    </subcellularLocation>
</comment>
<keyword evidence="2 10" id="KW-0690">Ribosome biogenesis</keyword>
<reference evidence="13 15" key="1">
    <citation type="submission" date="2017-09" db="EMBL/GenBank/DDBJ databases">
        <title>Complete Genome Sequences of Two Strains of the Meat Spoilage Bacterium Brochothrix thermosphacta Isolated from Ground Chicken.</title>
        <authorList>
            <person name="Paoli G.C."/>
            <person name="Wijey C."/>
            <person name="Chen C.-Y."/>
            <person name="Nguyen L."/>
            <person name="Yan X."/>
            <person name="Irwin P.L."/>
        </authorList>
    </citation>
    <scope>NUCLEOTIDE SEQUENCE [LARGE SCALE GENOMIC DNA]</scope>
    <source>
        <strain evidence="13 15">BI</strain>
    </source>
</reference>
<dbReference type="GO" id="GO:0042274">
    <property type="term" value="P:ribosomal small subunit biogenesis"/>
    <property type="evidence" value="ECO:0007669"/>
    <property type="project" value="UniProtKB-UniRule"/>
</dbReference>
<dbReference type="Gene3D" id="1.10.40.50">
    <property type="entry name" value="Probable gtpase engc, domain 3"/>
    <property type="match status" value="1"/>
</dbReference>
<comment type="subunit">
    <text evidence="10">Monomer. Associates with 30S ribosomal subunit, binds 16S rRNA.</text>
</comment>
<dbReference type="EMBL" id="OUNC01000078">
    <property type="protein sequence ID" value="SPP30716.1"/>
    <property type="molecule type" value="Genomic_DNA"/>
</dbReference>
<evidence type="ECO:0000313" key="13">
    <source>
        <dbReference type="EMBL" id="ATF26986.1"/>
    </source>
</evidence>
<protein>
    <recommendedName>
        <fullName evidence="10">Small ribosomal subunit biogenesis GTPase RsgA</fullName>
        <ecNumber evidence="10">3.6.1.-</ecNumber>
    </recommendedName>
</protein>
<sequence>MHKGRIVKSLSGFYYVETAEKEMYQTRARGNFRASGITPLVGDWVEFQADNKKEGYIRAMGKRDNSFVRPPIANVDQVWLFFSAAEPDLSTTLIDRFLVAIEKENVTPLMFITKMDLLSDEEQTEIRKTTDVYVKMGYKVIILNEYKQESIKEHAAEWLGDNVCVIAGQSGVGKSTFLNSLHPEWKLETGIISAALNRGKHTTRHVELLPFGSGYIADTPGFSQIDITDLTPEGLGYCFPDFMQQGSCKYRGCVHQNEPHCKVKEAVETGDIAAFRYKHYSSFLIEIQQKKRRY</sequence>
<proteinExistence type="inferred from homology"/>
<feature type="binding site" evidence="10">
    <location>
        <position position="253"/>
    </location>
    <ligand>
        <name>Zn(2+)</name>
        <dbReference type="ChEBI" id="CHEBI:29105"/>
    </ligand>
</feature>
<feature type="binding site" evidence="10">
    <location>
        <begin position="168"/>
        <end position="176"/>
    </location>
    <ligand>
        <name>GTP</name>
        <dbReference type="ChEBI" id="CHEBI:37565"/>
    </ligand>
</feature>
<dbReference type="STRING" id="2756.BFR44_04290"/>
<dbReference type="CDD" id="cd04466">
    <property type="entry name" value="S1_YloQ_GTPase"/>
    <property type="match status" value="1"/>
</dbReference>
<keyword evidence="7 10" id="KW-0862">Zinc</keyword>
<dbReference type="InterPro" id="IPR030378">
    <property type="entry name" value="G_CP_dom"/>
</dbReference>
<keyword evidence="4 10" id="KW-0699">rRNA-binding</keyword>
<dbReference type="HAMAP" id="MF_01820">
    <property type="entry name" value="GTPase_RsgA"/>
    <property type="match status" value="1"/>
</dbReference>
<dbReference type="Gene3D" id="2.40.50.140">
    <property type="entry name" value="Nucleic acid-binding proteins"/>
    <property type="match status" value="1"/>
</dbReference>
<evidence type="ECO:0000256" key="6">
    <source>
        <dbReference type="ARBA" id="ARBA00022801"/>
    </source>
</evidence>
<feature type="domain" description="CP-type G" evidence="12">
    <location>
        <begin position="64"/>
        <end position="225"/>
    </location>
</feature>
<dbReference type="GO" id="GO:0003924">
    <property type="term" value="F:GTPase activity"/>
    <property type="evidence" value="ECO:0007669"/>
    <property type="project" value="UniProtKB-UniRule"/>
</dbReference>
<evidence type="ECO:0000256" key="8">
    <source>
        <dbReference type="ARBA" id="ARBA00022884"/>
    </source>
</evidence>
<gene>
    <name evidence="10 13" type="primary">rsgA</name>
    <name evidence="14" type="ORF">BTBSAS_80056</name>
    <name evidence="13" type="ORF">CNY62_11795</name>
</gene>
<evidence type="ECO:0000256" key="9">
    <source>
        <dbReference type="ARBA" id="ARBA00023134"/>
    </source>
</evidence>
<dbReference type="InterPro" id="IPR010914">
    <property type="entry name" value="RsgA_GTPase_dom"/>
</dbReference>
<keyword evidence="9 10" id="KW-0342">GTP-binding</keyword>
<feature type="binding site" evidence="10">
    <location>
        <position position="255"/>
    </location>
    <ligand>
        <name>Zn(2+)</name>
        <dbReference type="ChEBI" id="CHEBI:29105"/>
    </ligand>
</feature>
<dbReference type="Pfam" id="PF03193">
    <property type="entry name" value="RsgA_GTPase"/>
    <property type="match status" value="1"/>
</dbReference>
<comment type="similarity">
    <text evidence="10">Belongs to the TRAFAC class YlqF/YawG GTPase family. RsgA subfamily.</text>
</comment>
<dbReference type="GO" id="GO:0019843">
    <property type="term" value="F:rRNA binding"/>
    <property type="evidence" value="ECO:0007669"/>
    <property type="project" value="UniProtKB-KW"/>
</dbReference>
<dbReference type="NCBIfam" id="TIGR00157">
    <property type="entry name" value="ribosome small subunit-dependent GTPase A"/>
    <property type="match status" value="1"/>
</dbReference>
<evidence type="ECO:0000256" key="7">
    <source>
        <dbReference type="ARBA" id="ARBA00022833"/>
    </source>
</evidence>
<dbReference type="PROSITE" id="PS50936">
    <property type="entry name" value="ENGC_GTPASE"/>
    <property type="match status" value="1"/>
</dbReference>
<evidence type="ECO:0000256" key="10">
    <source>
        <dbReference type="HAMAP-Rule" id="MF_01820"/>
    </source>
</evidence>
<dbReference type="Proteomes" id="UP000243591">
    <property type="component" value="Chromosome"/>
</dbReference>
<accession>A0A1D2LHF2</accession>
<evidence type="ECO:0000256" key="3">
    <source>
        <dbReference type="ARBA" id="ARBA00022723"/>
    </source>
</evidence>
<organism evidence="13 15">
    <name type="scientific">Brochothrix thermosphacta</name>
    <name type="common">Microbacterium thermosphactum</name>
    <dbReference type="NCBI Taxonomy" id="2756"/>
    <lineage>
        <taxon>Bacteria</taxon>
        <taxon>Bacillati</taxon>
        <taxon>Bacillota</taxon>
        <taxon>Bacilli</taxon>
        <taxon>Bacillales</taxon>
        <taxon>Listeriaceae</taxon>
        <taxon>Brochothrix</taxon>
    </lineage>
</organism>
<reference evidence="14" key="3">
    <citation type="submission" date="2018-04" db="EMBL/GenBank/DDBJ databases">
        <authorList>
            <person name="Go L.Y."/>
            <person name="Mitchell J.A."/>
        </authorList>
    </citation>
    <scope>NUCLEOTIDE SEQUENCE</scope>
    <source>
        <strain evidence="14">BSAS1 3</strain>
    </source>
</reference>
<dbReference type="EC" id="3.6.1.-" evidence="10"/>
<dbReference type="GO" id="GO:0005525">
    <property type="term" value="F:GTP binding"/>
    <property type="evidence" value="ECO:0007669"/>
    <property type="project" value="UniProtKB-UniRule"/>
</dbReference>
<comment type="function">
    <text evidence="10">One of several proteins that assist in the late maturation steps of the functional core of the 30S ribosomal subunit. Helps release RbfA from mature subunits. May play a role in the assembly of ribosomal proteins into the subunit. Circularly permuted GTPase that catalyzes slow GTP hydrolysis, GTPase activity is stimulated by the 30S ribosomal subunit.</text>
</comment>
<evidence type="ECO:0000313" key="14">
    <source>
        <dbReference type="EMBL" id="SPP30716.1"/>
    </source>
</evidence>
<dbReference type="Gene3D" id="3.40.50.300">
    <property type="entry name" value="P-loop containing nucleotide triphosphate hydrolases"/>
    <property type="match status" value="1"/>
</dbReference>
<dbReference type="InterPro" id="IPR027417">
    <property type="entry name" value="P-loop_NTPase"/>
</dbReference>
<keyword evidence="1 10" id="KW-0963">Cytoplasm</keyword>
<dbReference type="GO" id="GO:0046872">
    <property type="term" value="F:metal ion binding"/>
    <property type="evidence" value="ECO:0007669"/>
    <property type="project" value="UniProtKB-KW"/>
</dbReference>
<dbReference type="RefSeq" id="WP_029092419.1">
    <property type="nucleotide sequence ID" value="NZ_CBCPHX010000001.1"/>
</dbReference>
<keyword evidence="6 10" id="KW-0378">Hydrolase</keyword>